<keyword evidence="2" id="KW-1185">Reference proteome</keyword>
<proteinExistence type="predicted"/>
<organism evidence="1 2">
    <name type="scientific">Racocetra persica</name>
    <dbReference type="NCBI Taxonomy" id="160502"/>
    <lineage>
        <taxon>Eukaryota</taxon>
        <taxon>Fungi</taxon>
        <taxon>Fungi incertae sedis</taxon>
        <taxon>Mucoromycota</taxon>
        <taxon>Glomeromycotina</taxon>
        <taxon>Glomeromycetes</taxon>
        <taxon>Diversisporales</taxon>
        <taxon>Gigasporaceae</taxon>
        <taxon>Racocetra</taxon>
    </lineage>
</organism>
<evidence type="ECO:0000313" key="2">
    <source>
        <dbReference type="Proteomes" id="UP000789920"/>
    </source>
</evidence>
<gene>
    <name evidence="1" type="ORF">RPERSI_LOCUS32586</name>
</gene>
<evidence type="ECO:0000313" key="1">
    <source>
        <dbReference type="EMBL" id="CAG8843038.1"/>
    </source>
</evidence>
<feature type="non-terminal residue" evidence="1">
    <location>
        <position position="53"/>
    </location>
</feature>
<feature type="non-terminal residue" evidence="1">
    <location>
        <position position="1"/>
    </location>
</feature>
<protein>
    <submittedName>
        <fullName evidence="1">9699_t:CDS:1</fullName>
    </submittedName>
</protein>
<reference evidence="1" key="1">
    <citation type="submission" date="2021-06" db="EMBL/GenBank/DDBJ databases">
        <authorList>
            <person name="Kallberg Y."/>
            <person name="Tangrot J."/>
            <person name="Rosling A."/>
        </authorList>
    </citation>
    <scope>NUCLEOTIDE SEQUENCE</scope>
    <source>
        <strain evidence="1">MA461A</strain>
    </source>
</reference>
<name>A0ACA9SLJ3_9GLOM</name>
<comment type="caution">
    <text evidence="1">The sequence shown here is derived from an EMBL/GenBank/DDBJ whole genome shotgun (WGS) entry which is preliminary data.</text>
</comment>
<accession>A0ACA9SLJ3</accession>
<dbReference type="Proteomes" id="UP000789920">
    <property type="component" value="Unassembled WGS sequence"/>
</dbReference>
<sequence length="53" mass="6330">TKLRAEINRSKSREILLDRLDSCQGNYKMEHWDEICVRVIDYMNARDENSLSN</sequence>
<dbReference type="EMBL" id="CAJVQC010136679">
    <property type="protein sequence ID" value="CAG8843038.1"/>
    <property type="molecule type" value="Genomic_DNA"/>
</dbReference>